<evidence type="ECO:0000256" key="7">
    <source>
        <dbReference type="ARBA" id="ARBA00022786"/>
    </source>
</evidence>
<gene>
    <name evidence="14" type="ORF">F3Y22_tig00110654pilonHSYRG00027</name>
</gene>
<dbReference type="EMBL" id="VEPZ02001063">
    <property type="protein sequence ID" value="KAE8696618.1"/>
    <property type="molecule type" value="Genomic_DNA"/>
</dbReference>
<keyword evidence="15" id="KW-1185">Reference proteome</keyword>
<sequence length="217" mass="24112">MATEQYLEGKDCSEKWKDSPGVMAVSDDNPSRGFDCNICLGSVQDPVVTLCGHLYCWPCIYKWLHFENQDQGQQECPVCKAEVSDAALIPLYGRGVTAKESTTDTPRLDTDIPKRPLGPTGGTHTTLRSPNPTYNPMPSPGVTTINVPDPVIRMLGEMVYTRVVGDTVTNFYTYPNSYNLAGNGSPRIRRHVLQADESLGRISFFLFCCLFFCLLLF</sequence>
<evidence type="ECO:0000256" key="10">
    <source>
        <dbReference type="PROSITE-ProRule" id="PRU00175"/>
    </source>
</evidence>
<dbReference type="PROSITE" id="PS50089">
    <property type="entry name" value="ZF_RING_2"/>
    <property type="match status" value="1"/>
</dbReference>
<evidence type="ECO:0000256" key="5">
    <source>
        <dbReference type="ARBA" id="ARBA00022723"/>
    </source>
</evidence>
<dbReference type="SMART" id="SM00184">
    <property type="entry name" value="RING"/>
    <property type="match status" value="1"/>
</dbReference>
<protein>
    <recommendedName>
        <fullName evidence="11">E3 ubiquitin-protein ligase RMA</fullName>
        <ecNumber evidence="11">2.3.2.27</ecNumber>
    </recommendedName>
    <alternativeName>
        <fullName evidence="11">Protein RING membrane-anchor</fullName>
    </alternativeName>
    <alternativeName>
        <fullName evidence="11">RING-type E3 ubiquitin transferase RMA</fullName>
    </alternativeName>
</protein>
<comment type="caution">
    <text evidence="14">The sequence shown here is derived from an EMBL/GenBank/DDBJ whole genome shotgun (WGS) entry which is preliminary data.</text>
</comment>
<dbReference type="InterPro" id="IPR013083">
    <property type="entry name" value="Znf_RING/FYVE/PHD"/>
</dbReference>
<dbReference type="PANTHER" id="PTHR12313">
    <property type="entry name" value="E3 UBIQUITIN-PROTEIN LIGASE RNF5-RELATED"/>
    <property type="match status" value="1"/>
</dbReference>
<dbReference type="GO" id="GO:0016567">
    <property type="term" value="P:protein ubiquitination"/>
    <property type="evidence" value="ECO:0007669"/>
    <property type="project" value="UniProtKB-UniPathway"/>
</dbReference>
<comment type="catalytic activity">
    <reaction evidence="1 11">
        <text>S-ubiquitinyl-[E2 ubiquitin-conjugating enzyme]-L-cysteine + [acceptor protein]-L-lysine = [E2 ubiquitin-conjugating enzyme]-L-cysteine + N(6)-ubiquitinyl-[acceptor protein]-L-lysine.</text>
        <dbReference type="EC" id="2.3.2.27"/>
    </reaction>
</comment>
<dbReference type="InterPro" id="IPR001841">
    <property type="entry name" value="Znf_RING"/>
</dbReference>
<evidence type="ECO:0000256" key="6">
    <source>
        <dbReference type="ARBA" id="ARBA00022771"/>
    </source>
</evidence>
<proteinExistence type="predicted"/>
<evidence type="ECO:0000313" key="15">
    <source>
        <dbReference type="Proteomes" id="UP000436088"/>
    </source>
</evidence>
<evidence type="ECO:0000256" key="4">
    <source>
        <dbReference type="ARBA" id="ARBA00022679"/>
    </source>
</evidence>
<dbReference type="SUPFAM" id="SSF57850">
    <property type="entry name" value="RING/U-box"/>
    <property type="match status" value="1"/>
</dbReference>
<dbReference type="InterPro" id="IPR017907">
    <property type="entry name" value="Znf_RING_CS"/>
</dbReference>
<evidence type="ECO:0000256" key="12">
    <source>
        <dbReference type="SAM" id="MobiDB-lite"/>
    </source>
</evidence>
<dbReference type="OrthoDB" id="6270329at2759"/>
<name>A0A6A2ZXQ6_HIBSY</name>
<evidence type="ECO:0000259" key="13">
    <source>
        <dbReference type="PROSITE" id="PS50089"/>
    </source>
</evidence>
<dbReference type="Pfam" id="PF00097">
    <property type="entry name" value="zf-C3HC4"/>
    <property type="match status" value="1"/>
</dbReference>
<keyword evidence="4 11" id="KW-0808">Transferase</keyword>
<evidence type="ECO:0000256" key="2">
    <source>
        <dbReference type="ARBA" id="ARBA00004308"/>
    </source>
</evidence>
<dbReference type="EC" id="2.3.2.27" evidence="11"/>
<dbReference type="GO" id="GO:0061630">
    <property type="term" value="F:ubiquitin protein ligase activity"/>
    <property type="evidence" value="ECO:0007669"/>
    <property type="project" value="UniProtKB-UniRule"/>
</dbReference>
<comment type="function">
    <text evidence="11">E3 ubiquitin-protein ligase.</text>
</comment>
<dbReference type="GO" id="GO:0005789">
    <property type="term" value="C:endoplasmic reticulum membrane"/>
    <property type="evidence" value="ECO:0007669"/>
    <property type="project" value="UniProtKB-SubCell"/>
</dbReference>
<evidence type="ECO:0000256" key="8">
    <source>
        <dbReference type="ARBA" id="ARBA00022833"/>
    </source>
</evidence>
<keyword evidence="5 11" id="KW-0479">Metal-binding</keyword>
<dbReference type="GO" id="GO:0006511">
    <property type="term" value="P:ubiquitin-dependent protein catabolic process"/>
    <property type="evidence" value="ECO:0007669"/>
    <property type="project" value="UniProtKB-UniRule"/>
</dbReference>
<keyword evidence="6 10" id="KW-0863">Zinc-finger</keyword>
<evidence type="ECO:0000256" key="3">
    <source>
        <dbReference type="ARBA" id="ARBA00004906"/>
    </source>
</evidence>
<dbReference type="Gene3D" id="3.30.40.10">
    <property type="entry name" value="Zinc/RING finger domain, C3HC4 (zinc finger)"/>
    <property type="match status" value="1"/>
</dbReference>
<keyword evidence="11" id="KW-0256">Endoplasmic reticulum</keyword>
<evidence type="ECO:0000256" key="9">
    <source>
        <dbReference type="ARBA" id="ARBA00023136"/>
    </source>
</evidence>
<organism evidence="14 15">
    <name type="scientific">Hibiscus syriacus</name>
    <name type="common">Rose of Sharon</name>
    <dbReference type="NCBI Taxonomy" id="106335"/>
    <lineage>
        <taxon>Eukaryota</taxon>
        <taxon>Viridiplantae</taxon>
        <taxon>Streptophyta</taxon>
        <taxon>Embryophyta</taxon>
        <taxon>Tracheophyta</taxon>
        <taxon>Spermatophyta</taxon>
        <taxon>Magnoliopsida</taxon>
        <taxon>eudicotyledons</taxon>
        <taxon>Gunneridae</taxon>
        <taxon>Pentapetalae</taxon>
        <taxon>rosids</taxon>
        <taxon>malvids</taxon>
        <taxon>Malvales</taxon>
        <taxon>Malvaceae</taxon>
        <taxon>Malvoideae</taxon>
        <taxon>Hibiscus</taxon>
    </lineage>
</organism>
<comment type="pathway">
    <text evidence="3 11">Protein modification; protein ubiquitination.</text>
</comment>
<feature type="region of interest" description="Disordered" evidence="12">
    <location>
        <begin position="99"/>
        <end position="140"/>
    </location>
</feature>
<dbReference type="CDD" id="cd16745">
    <property type="entry name" value="RING-HC_AtRMA-like"/>
    <property type="match status" value="1"/>
</dbReference>
<dbReference type="InterPro" id="IPR018957">
    <property type="entry name" value="Znf_C3HC4_RING-type"/>
</dbReference>
<dbReference type="InterPro" id="IPR045103">
    <property type="entry name" value="RNF5/RNF185-like"/>
</dbReference>
<accession>A0A6A2ZXQ6</accession>
<evidence type="ECO:0000256" key="1">
    <source>
        <dbReference type="ARBA" id="ARBA00000900"/>
    </source>
</evidence>
<dbReference type="PROSITE" id="PS00518">
    <property type="entry name" value="ZF_RING_1"/>
    <property type="match status" value="1"/>
</dbReference>
<comment type="domain">
    <text evidence="11">The RING-type zinc finger domain is responsible for E3 ligase activity.</text>
</comment>
<evidence type="ECO:0000256" key="11">
    <source>
        <dbReference type="RuleBase" id="RU369090"/>
    </source>
</evidence>
<feature type="domain" description="RING-type" evidence="13">
    <location>
        <begin position="36"/>
        <end position="80"/>
    </location>
</feature>
<dbReference type="AlphaFoldDB" id="A0A6A2ZXQ6"/>
<comment type="subcellular location">
    <subcellularLocation>
        <location evidence="2">Endomembrane system</location>
    </subcellularLocation>
    <subcellularLocation>
        <location evidence="11">Endoplasmic reticulum membrane</location>
        <topology evidence="11">Single-pass type IV membrane protein</topology>
    </subcellularLocation>
</comment>
<evidence type="ECO:0000313" key="14">
    <source>
        <dbReference type="EMBL" id="KAE8696618.1"/>
    </source>
</evidence>
<keyword evidence="7 11" id="KW-0833">Ubl conjugation pathway</keyword>
<keyword evidence="8 11" id="KW-0862">Zinc</keyword>
<dbReference type="Proteomes" id="UP000436088">
    <property type="component" value="Unassembled WGS sequence"/>
</dbReference>
<dbReference type="UniPathway" id="UPA00143"/>
<dbReference type="GO" id="GO:0008270">
    <property type="term" value="F:zinc ion binding"/>
    <property type="evidence" value="ECO:0007669"/>
    <property type="project" value="UniProtKB-KW"/>
</dbReference>
<reference evidence="14" key="1">
    <citation type="submission" date="2019-09" db="EMBL/GenBank/DDBJ databases">
        <title>Draft genome information of white flower Hibiscus syriacus.</title>
        <authorList>
            <person name="Kim Y.-M."/>
        </authorList>
    </citation>
    <scope>NUCLEOTIDE SEQUENCE [LARGE SCALE GENOMIC DNA]</scope>
    <source>
        <strain evidence="14">YM2019G1</strain>
    </source>
</reference>
<keyword evidence="9" id="KW-0472">Membrane</keyword>